<feature type="compositionally biased region" description="Acidic residues" evidence="1">
    <location>
        <begin position="338"/>
        <end position="348"/>
    </location>
</feature>
<dbReference type="Pfam" id="PF20414">
    <property type="entry name" value="DUF6698"/>
    <property type="match status" value="1"/>
</dbReference>
<feature type="region of interest" description="Disordered" evidence="1">
    <location>
        <begin position="1"/>
        <end position="72"/>
    </location>
</feature>
<gene>
    <name evidence="2" type="ORF">PILCRDRAFT_2103</name>
</gene>
<evidence type="ECO:0000313" key="2">
    <source>
        <dbReference type="EMBL" id="KIM89816.1"/>
    </source>
</evidence>
<reference evidence="3" key="2">
    <citation type="submission" date="2015-01" db="EMBL/GenBank/DDBJ databases">
        <title>Evolutionary Origins and Diversification of the Mycorrhizal Mutualists.</title>
        <authorList>
            <consortium name="DOE Joint Genome Institute"/>
            <consortium name="Mycorrhizal Genomics Consortium"/>
            <person name="Kohler A."/>
            <person name="Kuo A."/>
            <person name="Nagy L.G."/>
            <person name="Floudas D."/>
            <person name="Copeland A."/>
            <person name="Barry K.W."/>
            <person name="Cichocki N."/>
            <person name="Veneault-Fourrey C."/>
            <person name="LaButti K."/>
            <person name="Lindquist E.A."/>
            <person name="Lipzen A."/>
            <person name="Lundell T."/>
            <person name="Morin E."/>
            <person name="Murat C."/>
            <person name="Riley R."/>
            <person name="Ohm R."/>
            <person name="Sun H."/>
            <person name="Tunlid A."/>
            <person name="Henrissat B."/>
            <person name="Grigoriev I.V."/>
            <person name="Hibbett D.S."/>
            <person name="Martin F."/>
        </authorList>
    </citation>
    <scope>NUCLEOTIDE SEQUENCE [LARGE SCALE GENOMIC DNA]</scope>
    <source>
        <strain evidence="3">F 1598</strain>
    </source>
</reference>
<sequence length="379" mass="42853">MPWRIITSDTEDSGSDNPDKNEAPDLTMPREDATAEELRDLYEESIGQKRKIKSLKKSQVKRRRGRATSEHNEEIKDIARKFAIMGEPWLDDTSFKQEHPDMSADSSEKYQSSQRLAEGIVAELYDAVPIKFLQMLQNENHFKDVVNQQRSSTVLRIKREIAPLIFGGNVSRFAANFDRGSEPDFQKLLKFDTSSRKYPKLAPILYPDLKKNAKKIFRNLFLVKILIGTLWGPSSLESNASSRARPKTVRHKWNVKQSKITAGSIAFSAAVARFVVSPDTEFAPVGDKTKIKYREDFNEYKKVLIVGKNSDSIQALFDWYNAALLDNHGEDTQPQDDGSNDDGDEIQDMLDQLEGLNNGNDGDEQASGDNSRSDEPDSN</sequence>
<reference evidence="2 3" key="1">
    <citation type="submission" date="2014-04" db="EMBL/GenBank/DDBJ databases">
        <authorList>
            <consortium name="DOE Joint Genome Institute"/>
            <person name="Kuo A."/>
            <person name="Tarkka M."/>
            <person name="Buscot F."/>
            <person name="Kohler A."/>
            <person name="Nagy L.G."/>
            <person name="Floudas D."/>
            <person name="Copeland A."/>
            <person name="Barry K.W."/>
            <person name="Cichocki N."/>
            <person name="Veneault-Fourrey C."/>
            <person name="LaButti K."/>
            <person name="Lindquist E.A."/>
            <person name="Lipzen A."/>
            <person name="Lundell T."/>
            <person name="Morin E."/>
            <person name="Murat C."/>
            <person name="Sun H."/>
            <person name="Tunlid A."/>
            <person name="Henrissat B."/>
            <person name="Grigoriev I.V."/>
            <person name="Hibbett D.S."/>
            <person name="Martin F."/>
            <person name="Nordberg H.P."/>
            <person name="Cantor M.N."/>
            <person name="Hua S.X."/>
        </authorList>
    </citation>
    <scope>NUCLEOTIDE SEQUENCE [LARGE SCALE GENOMIC DNA]</scope>
    <source>
        <strain evidence="2 3">F 1598</strain>
    </source>
</reference>
<name>A0A0C3GGR4_PILCF</name>
<dbReference type="STRING" id="765440.A0A0C3GGR4"/>
<dbReference type="InParanoid" id="A0A0C3GGR4"/>
<protein>
    <submittedName>
        <fullName evidence="2">Uncharacterized protein</fullName>
    </submittedName>
</protein>
<evidence type="ECO:0000313" key="3">
    <source>
        <dbReference type="Proteomes" id="UP000054166"/>
    </source>
</evidence>
<dbReference type="OrthoDB" id="2677415at2759"/>
<proteinExistence type="predicted"/>
<dbReference type="HOGENOM" id="CLU_765284_0_0_1"/>
<keyword evidence="3" id="KW-1185">Reference proteome</keyword>
<feature type="compositionally biased region" description="Basic and acidic residues" evidence="1">
    <location>
        <begin position="17"/>
        <end position="42"/>
    </location>
</feature>
<organism evidence="2 3">
    <name type="scientific">Piloderma croceum (strain F 1598)</name>
    <dbReference type="NCBI Taxonomy" id="765440"/>
    <lineage>
        <taxon>Eukaryota</taxon>
        <taxon>Fungi</taxon>
        <taxon>Dikarya</taxon>
        <taxon>Basidiomycota</taxon>
        <taxon>Agaricomycotina</taxon>
        <taxon>Agaricomycetes</taxon>
        <taxon>Agaricomycetidae</taxon>
        <taxon>Atheliales</taxon>
        <taxon>Atheliaceae</taxon>
        <taxon>Piloderma</taxon>
    </lineage>
</organism>
<dbReference type="EMBL" id="KN832974">
    <property type="protein sequence ID" value="KIM89816.1"/>
    <property type="molecule type" value="Genomic_DNA"/>
</dbReference>
<dbReference type="Proteomes" id="UP000054166">
    <property type="component" value="Unassembled WGS sequence"/>
</dbReference>
<evidence type="ECO:0000256" key="1">
    <source>
        <dbReference type="SAM" id="MobiDB-lite"/>
    </source>
</evidence>
<feature type="region of interest" description="Disordered" evidence="1">
    <location>
        <begin position="327"/>
        <end position="379"/>
    </location>
</feature>
<dbReference type="AlphaFoldDB" id="A0A0C3GGR4"/>
<feature type="compositionally biased region" description="Basic residues" evidence="1">
    <location>
        <begin position="48"/>
        <end position="66"/>
    </location>
</feature>
<accession>A0A0C3GGR4</accession>
<dbReference type="InterPro" id="IPR046521">
    <property type="entry name" value="DUF6698"/>
</dbReference>